<keyword evidence="2" id="KW-1185">Reference proteome</keyword>
<name>A0ABX1H5W1_9ACTN</name>
<organism evidence="1 2">
    <name type="scientific">Streptomyces physcomitrii</name>
    <dbReference type="NCBI Taxonomy" id="2724184"/>
    <lineage>
        <taxon>Bacteria</taxon>
        <taxon>Bacillati</taxon>
        <taxon>Actinomycetota</taxon>
        <taxon>Actinomycetes</taxon>
        <taxon>Kitasatosporales</taxon>
        <taxon>Streptomycetaceae</taxon>
        <taxon>Streptomyces</taxon>
    </lineage>
</organism>
<dbReference type="RefSeq" id="WP_168539461.1">
    <property type="nucleotide sequence ID" value="NZ_JAAWWP010000007.1"/>
</dbReference>
<evidence type="ECO:0000313" key="2">
    <source>
        <dbReference type="Proteomes" id="UP000772196"/>
    </source>
</evidence>
<dbReference type="EMBL" id="JAAWWP010000007">
    <property type="protein sequence ID" value="NKI42406.1"/>
    <property type="molecule type" value="Genomic_DNA"/>
</dbReference>
<comment type="caution">
    <text evidence="1">The sequence shown here is derived from an EMBL/GenBank/DDBJ whole genome shotgun (WGS) entry which is preliminary data.</text>
</comment>
<dbReference type="Proteomes" id="UP000772196">
    <property type="component" value="Unassembled WGS sequence"/>
</dbReference>
<reference evidence="1 2" key="1">
    <citation type="submission" date="2020-04" db="EMBL/GenBank/DDBJ databases">
        <title>Phylogenetic Diversity and Antibacterial Activity against Ralstonia solanacearum of Endophytic Actinomycete Isolated from Moss.</title>
        <authorList>
            <person name="Zhuang X."/>
        </authorList>
    </citation>
    <scope>NUCLEOTIDE SEQUENCE [LARGE SCALE GENOMIC DNA]</scope>
    <source>
        <strain evidence="1 2">LD120</strain>
    </source>
</reference>
<gene>
    <name evidence="1" type="ORF">HFV08_14405</name>
</gene>
<sequence>MVDSVKDLKAFKDIGDLRSARLWREADLRGGDLGLHKLKESLDEVDSSLRFDVVVKGHLDTFQTQTNIWKGTTIFATAADAADKGELFGLVGAPDGLYELTGVKDATTTGNG</sequence>
<proteinExistence type="predicted"/>
<evidence type="ECO:0000313" key="1">
    <source>
        <dbReference type="EMBL" id="NKI42406.1"/>
    </source>
</evidence>
<protein>
    <submittedName>
        <fullName evidence="1">Uncharacterized protein</fullName>
    </submittedName>
</protein>
<accession>A0ABX1H5W1</accession>